<dbReference type="InterPro" id="IPR046299">
    <property type="entry name" value="DUF6336"/>
</dbReference>
<comment type="caution">
    <text evidence="2">The sequence shown here is derived from an EMBL/GenBank/DDBJ whole genome shotgun (WGS) entry which is preliminary data.</text>
</comment>
<evidence type="ECO:0000256" key="1">
    <source>
        <dbReference type="SAM" id="Phobius"/>
    </source>
</evidence>
<proteinExistence type="predicted"/>
<sequence>MALDREGVRLPRLRPAEVARRGVVFGLLGVVPLMLVTLSISDHSDREEFLAVFSGLGFFGAIFLVIGAGFWWLSKEDIRRLRDWNTITTQAASVTVIGPIFLRSGLCLLVLGAASFGLYHLVDVAPYDSWLYE</sequence>
<keyword evidence="1" id="KW-1133">Transmembrane helix</keyword>
<feature type="transmembrane region" description="Helical" evidence="1">
    <location>
        <begin position="21"/>
        <end position="40"/>
    </location>
</feature>
<dbReference type="RefSeq" id="WP_364024570.1">
    <property type="nucleotide sequence ID" value="NZ_JBFATD010000011.1"/>
</dbReference>
<dbReference type="Pfam" id="PF19862">
    <property type="entry name" value="DUF6336"/>
    <property type="match status" value="1"/>
</dbReference>
<dbReference type="EMBL" id="JBFATE010000010">
    <property type="protein sequence ID" value="MEV5248146.1"/>
    <property type="molecule type" value="Genomic_DNA"/>
</dbReference>
<accession>A0ABV3JK16</accession>
<evidence type="ECO:0000313" key="2">
    <source>
        <dbReference type="EMBL" id="MEV5248146.1"/>
    </source>
</evidence>
<feature type="transmembrane region" description="Helical" evidence="1">
    <location>
        <begin position="52"/>
        <end position="73"/>
    </location>
</feature>
<dbReference type="Proteomes" id="UP001552527">
    <property type="component" value="Unassembled WGS sequence"/>
</dbReference>
<keyword evidence="1" id="KW-0812">Transmembrane</keyword>
<reference evidence="2 3" key="1">
    <citation type="submission" date="2024-06" db="EMBL/GenBank/DDBJ databases">
        <title>The Natural Products Discovery Center: Release of the First 8490 Sequenced Strains for Exploring Actinobacteria Biosynthetic Diversity.</title>
        <authorList>
            <person name="Kalkreuter E."/>
            <person name="Kautsar S.A."/>
            <person name="Yang D."/>
            <person name="Bader C.D."/>
            <person name="Teijaro C.N."/>
            <person name="Fluegel L."/>
            <person name="Davis C.M."/>
            <person name="Simpson J.R."/>
            <person name="Lauterbach L."/>
            <person name="Steele A.D."/>
            <person name="Gui C."/>
            <person name="Meng S."/>
            <person name="Li G."/>
            <person name="Viehrig K."/>
            <person name="Ye F."/>
            <person name="Su P."/>
            <person name="Kiefer A.F."/>
            <person name="Nichols A."/>
            <person name="Cepeda A.J."/>
            <person name="Yan W."/>
            <person name="Fan B."/>
            <person name="Jiang Y."/>
            <person name="Adhikari A."/>
            <person name="Zheng C.-J."/>
            <person name="Schuster L."/>
            <person name="Cowan T.M."/>
            <person name="Smanski M.J."/>
            <person name="Chevrette M.G."/>
            <person name="De Carvalho L.P.S."/>
            <person name="Shen B."/>
        </authorList>
    </citation>
    <scope>NUCLEOTIDE SEQUENCE [LARGE SCALE GENOMIC DNA]</scope>
    <source>
        <strain evidence="2 3">NPDC052768</strain>
    </source>
</reference>
<organism evidence="2 3">
    <name type="scientific">Streptomyces werraensis</name>
    <dbReference type="NCBI Taxonomy" id="68284"/>
    <lineage>
        <taxon>Bacteria</taxon>
        <taxon>Bacillati</taxon>
        <taxon>Actinomycetota</taxon>
        <taxon>Actinomycetes</taxon>
        <taxon>Kitasatosporales</taxon>
        <taxon>Streptomycetaceae</taxon>
        <taxon>Streptomyces</taxon>
    </lineage>
</organism>
<keyword evidence="1" id="KW-0472">Membrane</keyword>
<gene>
    <name evidence="2" type="ORF">AB0K95_23175</name>
</gene>
<protein>
    <submittedName>
        <fullName evidence="2">DUF6336 family protein</fullName>
    </submittedName>
</protein>
<name>A0ABV3JK16_9ACTN</name>
<keyword evidence="3" id="KW-1185">Reference proteome</keyword>
<evidence type="ECO:0000313" key="3">
    <source>
        <dbReference type="Proteomes" id="UP001552527"/>
    </source>
</evidence>
<feature type="transmembrane region" description="Helical" evidence="1">
    <location>
        <begin position="100"/>
        <end position="122"/>
    </location>
</feature>